<dbReference type="EMBL" id="FP929056">
    <property type="protein sequence ID" value="CBL28405.1"/>
    <property type="molecule type" value="Genomic_DNA"/>
</dbReference>
<dbReference type="Proteomes" id="UP000008957">
    <property type="component" value="Chromosome"/>
</dbReference>
<gene>
    <name evidence="3" type="primary">rpsP</name>
    <name evidence="4" type="ORF">SY1_12800</name>
</gene>
<dbReference type="PANTHER" id="PTHR12919:SF20">
    <property type="entry name" value="SMALL RIBOSOMAL SUBUNIT PROTEIN BS16M"/>
    <property type="match status" value="1"/>
</dbReference>
<dbReference type="Gene3D" id="3.30.1320.10">
    <property type="match status" value="1"/>
</dbReference>
<dbReference type="PROSITE" id="PS00732">
    <property type="entry name" value="RIBOSOMAL_S16"/>
    <property type="match status" value="1"/>
</dbReference>
<evidence type="ECO:0000313" key="5">
    <source>
        <dbReference type="Proteomes" id="UP000008957"/>
    </source>
</evidence>
<keyword evidence="2 3" id="KW-0687">Ribonucleoprotein</keyword>
<organism evidence="4 5">
    <name type="scientific">Fretibacterium fastidiosum</name>
    <dbReference type="NCBI Taxonomy" id="651822"/>
    <lineage>
        <taxon>Bacteria</taxon>
        <taxon>Thermotogati</taxon>
        <taxon>Synergistota</taxon>
        <taxon>Synergistia</taxon>
        <taxon>Synergistales</taxon>
        <taxon>Aminobacteriaceae</taxon>
        <taxon>Fretibacterium</taxon>
    </lineage>
</organism>
<proteinExistence type="inferred from homology"/>
<evidence type="ECO:0000256" key="1">
    <source>
        <dbReference type="ARBA" id="ARBA00022980"/>
    </source>
</evidence>
<dbReference type="SUPFAM" id="SSF54565">
    <property type="entry name" value="Ribosomal protein S16"/>
    <property type="match status" value="1"/>
</dbReference>
<evidence type="ECO:0000256" key="2">
    <source>
        <dbReference type="ARBA" id="ARBA00023274"/>
    </source>
</evidence>
<dbReference type="Pfam" id="PF00886">
    <property type="entry name" value="Ribosomal_S16"/>
    <property type="match status" value="1"/>
</dbReference>
<dbReference type="InterPro" id="IPR000307">
    <property type="entry name" value="Ribosomal_bS16"/>
</dbReference>
<dbReference type="HAMAP" id="MF_00385">
    <property type="entry name" value="Ribosomal_bS16"/>
    <property type="match status" value="1"/>
</dbReference>
<dbReference type="RefSeq" id="WP_015556552.1">
    <property type="nucleotide sequence ID" value="NC_021038.1"/>
</dbReference>
<dbReference type="PANTHER" id="PTHR12919">
    <property type="entry name" value="30S RIBOSOMAL PROTEIN S16"/>
    <property type="match status" value="1"/>
</dbReference>
<dbReference type="GO" id="GO:0003735">
    <property type="term" value="F:structural constituent of ribosome"/>
    <property type="evidence" value="ECO:0007669"/>
    <property type="project" value="InterPro"/>
</dbReference>
<evidence type="ECO:0000313" key="4">
    <source>
        <dbReference type="EMBL" id="CBL28405.1"/>
    </source>
</evidence>
<dbReference type="GO" id="GO:0015935">
    <property type="term" value="C:small ribosomal subunit"/>
    <property type="evidence" value="ECO:0007669"/>
    <property type="project" value="TreeGrafter"/>
</dbReference>
<keyword evidence="5" id="KW-1185">Reference proteome</keyword>
<protein>
    <recommendedName>
        <fullName evidence="3">Small ribosomal subunit protein bS16</fullName>
    </recommendedName>
</protein>
<reference evidence="5" key="1">
    <citation type="submission" date="2010-03" db="EMBL/GenBank/DDBJ databases">
        <title>The genome sequence of Synergistetes sp. SGP1.</title>
        <authorList>
            <consortium name="metaHIT consortium -- http://www.metahit.eu/"/>
            <person name="Pajon A."/>
            <person name="Turner K."/>
            <person name="Parkhill J."/>
            <person name="Wade W."/>
            <person name="Vartoukian S."/>
        </authorList>
    </citation>
    <scope>NUCLEOTIDE SEQUENCE [LARGE SCALE GENOMIC DNA]</scope>
    <source>
        <strain evidence="5">SGP1</strain>
    </source>
</reference>
<name>A0AB94IXC7_9BACT</name>
<keyword evidence="1 3" id="KW-0689">Ribosomal protein</keyword>
<reference evidence="4 5" key="2">
    <citation type="submission" date="2010-03" db="EMBL/GenBank/DDBJ databases">
        <authorList>
            <person name="Pajon A."/>
        </authorList>
    </citation>
    <scope>NUCLEOTIDE SEQUENCE [LARGE SCALE GENOMIC DNA]</scope>
    <source>
        <strain evidence="4 5">SGP1</strain>
    </source>
</reference>
<dbReference type="AlphaFoldDB" id="A0AB94IXC7"/>
<dbReference type="GO" id="GO:0005737">
    <property type="term" value="C:cytoplasm"/>
    <property type="evidence" value="ECO:0007669"/>
    <property type="project" value="UniProtKB-ARBA"/>
</dbReference>
<dbReference type="InterPro" id="IPR023803">
    <property type="entry name" value="Ribosomal_bS16_dom_sf"/>
</dbReference>
<dbReference type="NCBIfam" id="TIGR00002">
    <property type="entry name" value="S16"/>
    <property type="match status" value="1"/>
</dbReference>
<dbReference type="KEGG" id="sbr:SY1_12800"/>
<evidence type="ECO:0000256" key="3">
    <source>
        <dbReference type="HAMAP-Rule" id="MF_00385"/>
    </source>
</evidence>
<sequence length="89" mass="10005">MAVRIRLSRLGKKKAPYYRLVVADSHSPRDGKFIELIGTYNPMTDPAAVAINEDRALYWLSVGALPSDTARGLLKKQGIWEKFESKKAQ</sequence>
<accession>A0AB94IXC7</accession>
<comment type="similarity">
    <text evidence="3">Belongs to the bacterial ribosomal protein bS16 family.</text>
</comment>
<dbReference type="InterPro" id="IPR020592">
    <property type="entry name" value="Ribosomal_bS16_CS"/>
</dbReference>
<dbReference type="GO" id="GO:0006412">
    <property type="term" value="P:translation"/>
    <property type="evidence" value="ECO:0007669"/>
    <property type="project" value="UniProtKB-UniRule"/>
</dbReference>